<name>A0A926Q3Z6_9FLAO</name>
<evidence type="ECO:0000313" key="2">
    <source>
        <dbReference type="Proteomes" id="UP000653730"/>
    </source>
</evidence>
<comment type="caution">
    <text evidence="1">The sequence shown here is derived from an EMBL/GenBank/DDBJ whole genome shotgun (WGS) entry which is preliminary data.</text>
</comment>
<evidence type="ECO:0000313" key="1">
    <source>
        <dbReference type="EMBL" id="MBC9798083.1"/>
    </source>
</evidence>
<accession>A0A926Q3Z6</accession>
<sequence>MIPTDNDIQNFMFAETETANFEVEPNRSGSEGTDYILKTKKGNIHNLYLCSINLDIERDIKIPKHKLGDLKDDLSVALVVILQETPTILYLIPSTIFETPDNRIFFENEIPAMPNLSNWQIKVFTNAIKELSQYEIQNIKDKL</sequence>
<gene>
    <name evidence="1" type="ORF">IBL28_19085</name>
</gene>
<protein>
    <submittedName>
        <fullName evidence="1">Uncharacterized protein</fullName>
    </submittedName>
</protein>
<organism evidence="1 2">
    <name type="scientific">Sinomicrobium weinanense</name>
    <dbReference type="NCBI Taxonomy" id="2842200"/>
    <lineage>
        <taxon>Bacteria</taxon>
        <taxon>Pseudomonadati</taxon>
        <taxon>Bacteroidota</taxon>
        <taxon>Flavobacteriia</taxon>
        <taxon>Flavobacteriales</taxon>
        <taxon>Flavobacteriaceae</taxon>
        <taxon>Sinomicrobium</taxon>
    </lineage>
</organism>
<dbReference type="Proteomes" id="UP000653730">
    <property type="component" value="Unassembled WGS sequence"/>
</dbReference>
<dbReference type="RefSeq" id="WP_187967208.1">
    <property type="nucleotide sequence ID" value="NZ_JACVDC010000088.1"/>
</dbReference>
<reference evidence="1 2" key="1">
    <citation type="submission" date="2020-09" db="EMBL/GenBank/DDBJ databases">
        <title>Sinomicrobium weinanense sp. nov., a halophilic bacteria isolated from saline-alkali soil.</title>
        <authorList>
            <person name="Wu P."/>
            <person name="Ren H."/>
            <person name="Mei Y."/>
            <person name="Liang Y."/>
            <person name="Chen Z."/>
        </authorList>
    </citation>
    <scope>NUCLEOTIDE SEQUENCE [LARGE SCALE GENOMIC DNA]</scope>
    <source>
        <strain evidence="1 2">FJxs</strain>
    </source>
</reference>
<dbReference type="AlphaFoldDB" id="A0A926Q3Z6"/>
<dbReference type="EMBL" id="JACVDC010000088">
    <property type="protein sequence ID" value="MBC9798083.1"/>
    <property type="molecule type" value="Genomic_DNA"/>
</dbReference>
<proteinExistence type="predicted"/>
<keyword evidence="2" id="KW-1185">Reference proteome</keyword>